<evidence type="ECO:0000259" key="2">
    <source>
        <dbReference type="PROSITE" id="PS50801"/>
    </source>
</evidence>
<dbReference type="InterPro" id="IPR036513">
    <property type="entry name" value="STAS_dom_sf"/>
</dbReference>
<accession>A0A7R9LP86</accession>
<reference evidence="3" key="1">
    <citation type="submission" date="2020-11" db="EMBL/GenBank/DDBJ databases">
        <authorList>
            <person name="Tran Van P."/>
        </authorList>
    </citation>
    <scope>NUCLEOTIDE SEQUENCE</scope>
</reference>
<organism evidence="3">
    <name type="scientific">Oppiella nova</name>
    <dbReference type="NCBI Taxonomy" id="334625"/>
    <lineage>
        <taxon>Eukaryota</taxon>
        <taxon>Metazoa</taxon>
        <taxon>Ecdysozoa</taxon>
        <taxon>Arthropoda</taxon>
        <taxon>Chelicerata</taxon>
        <taxon>Arachnida</taxon>
        <taxon>Acari</taxon>
        <taxon>Acariformes</taxon>
        <taxon>Sarcoptiformes</taxon>
        <taxon>Oribatida</taxon>
        <taxon>Brachypylina</taxon>
        <taxon>Oppioidea</taxon>
        <taxon>Oppiidae</taxon>
        <taxon>Oppiella</taxon>
    </lineage>
</organism>
<dbReference type="OrthoDB" id="7365796at2759"/>
<feature type="transmembrane region" description="Helical" evidence="1">
    <location>
        <begin position="6"/>
        <end position="37"/>
    </location>
</feature>
<dbReference type="PROSITE" id="PS50801">
    <property type="entry name" value="STAS"/>
    <property type="match status" value="1"/>
</dbReference>
<keyword evidence="1" id="KW-0472">Membrane</keyword>
<gene>
    <name evidence="3" type="ORF">ONB1V03_LOCUS4525</name>
</gene>
<evidence type="ECO:0000313" key="3">
    <source>
        <dbReference type="EMBL" id="CAD7644174.1"/>
    </source>
</evidence>
<dbReference type="EMBL" id="OC916407">
    <property type="protein sequence ID" value="CAD7644174.1"/>
    <property type="molecule type" value="Genomic_DNA"/>
</dbReference>
<dbReference type="EMBL" id="CAJPVJ010001582">
    <property type="protein sequence ID" value="CAG2164978.1"/>
    <property type="molecule type" value="Genomic_DNA"/>
</dbReference>
<feature type="domain" description="STAS" evidence="2">
    <location>
        <begin position="62"/>
        <end position="219"/>
    </location>
</feature>
<dbReference type="GO" id="GO:0016020">
    <property type="term" value="C:membrane"/>
    <property type="evidence" value="ECO:0007669"/>
    <property type="project" value="InterPro"/>
</dbReference>
<keyword evidence="1" id="KW-1133">Transmembrane helix</keyword>
<evidence type="ECO:0000256" key="1">
    <source>
        <dbReference type="SAM" id="Phobius"/>
    </source>
</evidence>
<dbReference type="CDD" id="cd07042">
    <property type="entry name" value="STAS_SulP_like_sulfate_transporter"/>
    <property type="match status" value="1"/>
</dbReference>
<dbReference type="Proteomes" id="UP000728032">
    <property type="component" value="Unassembled WGS sequence"/>
</dbReference>
<dbReference type="SUPFAM" id="SSF52091">
    <property type="entry name" value="SpoIIaa-like"/>
    <property type="match status" value="1"/>
</dbReference>
<evidence type="ECO:0000313" key="4">
    <source>
        <dbReference type="Proteomes" id="UP000728032"/>
    </source>
</evidence>
<dbReference type="InterPro" id="IPR002645">
    <property type="entry name" value="STAS_dom"/>
</dbReference>
<dbReference type="AlphaFoldDB" id="A0A7R9LP86"/>
<dbReference type="GO" id="GO:0055085">
    <property type="term" value="P:transmembrane transport"/>
    <property type="evidence" value="ECO:0007669"/>
    <property type="project" value="InterPro"/>
</dbReference>
<proteinExistence type="predicted"/>
<dbReference type="Pfam" id="PF01740">
    <property type="entry name" value="STAS"/>
    <property type="match status" value="1"/>
</dbReference>
<sequence length="293" mass="33274">MCDNSSIWLVTFLSVIILDIDYGLYIGLIWSLITLIYKSQRPRNYLLGTVGDQTDVFVPIGKYVSAKEVPGIKIYQFCGPLHFANVDYFTEGLEQKIGFSPKEIKRKLAKLEKIKNSNKINCNKNITEHRNRLSYNNKRDTIPKLPTHLIIDCSMFSYIDTNGIKTLKRMIADYGAVGLKTLLGGCPSHVTKQLERDHFYAAVPAHHIYISIYDAIQCAIQQQRDGISMVAKELQRMDDEINGKLNGTVLSNGNGIHNIGYENFDEIRIELEPGVEQRVSPEGRERETAFNID</sequence>
<keyword evidence="1" id="KW-0812">Transmembrane</keyword>
<name>A0A7R9LP86_9ACAR</name>
<keyword evidence="4" id="KW-1185">Reference proteome</keyword>
<protein>
    <recommendedName>
        <fullName evidence="2">STAS domain-containing protein</fullName>
    </recommendedName>
</protein>
<dbReference type="PANTHER" id="PTHR11814">
    <property type="entry name" value="SULFATE TRANSPORTER"/>
    <property type="match status" value="1"/>
</dbReference>
<dbReference type="Gene3D" id="3.30.750.24">
    <property type="entry name" value="STAS domain"/>
    <property type="match status" value="1"/>
</dbReference>
<dbReference type="InterPro" id="IPR001902">
    <property type="entry name" value="SLC26A/SulP_fam"/>
</dbReference>